<dbReference type="GO" id="GO:0005524">
    <property type="term" value="F:ATP binding"/>
    <property type="evidence" value="ECO:0007669"/>
    <property type="project" value="UniProtKB-UniRule"/>
</dbReference>
<dbReference type="EMBL" id="VFPA01000001">
    <property type="protein sequence ID" value="TQM15697.1"/>
    <property type="molecule type" value="Genomic_DNA"/>
</dbReference>
<dbReference type="Gene3D" id="1.10.510.10">
    <property type="entry name" value="Transferase(Phosphotransferase) domain 1"/>
    <property type="match status" value="1"/>
</dbReference>
<dbReference type="PROSITE" id="PS00107">
    <property type="entry name" value="PROTEIN_KINASE_ATP"/>
    <property type="match status" value="1"/>
</dbReference>
<evidence type="ECO:0000256" key="8">
    <source>
        <dbReference type="SAM" id="MobiDB-lite"/>
    </source>
</evidence>
<dbReference type="Proteomes" id="UP000315677">
    <property type="component" value="Unassembled WGS sequence"/>
</dbReference>
<keyword evidence="11" id="KW-1185">Reference proteome</keyword>
<keyword evidence="4 7" id="KW-0547">Nucleotide-binding</keyword>
<dbReference type="InterPro" id="IPR000719">
    <property type="entry name" value="Prot_kinase_dom"/>
</dbReference>
<feature type="domain" description="Protein kinase" evidence="9">
    <location>
        <begin position="31"/>
        <end position="285"/>
    </location>
</feature>
<dbReference type="AlphaFoldDB" id="A0A543E275"/>
<dbReference type="Pfam" id="PF00069">
    <property type="entry name" value="Pkinase"/>
    <property type="match status" value="1"/>
</dbReference>
<keyword evidence="3" id="KW-0808">Transferase</keyword>
<dbReference type="OrthoDB" id="9762169at2"/>
<gene>
    <name evidence="10" type="ORF">FB558_2488</name>
</gene>
<evidence type="ECO:0000256" key="4">
    <source>
        <dbReference type="ARBA" id="ARBA00022741"/>
    </source>
</evidence>
<keyword evidence="5 10" id="KW-0418">Kinase</keyword>
<dbReference type="InterPro" id="IPR008271">
    <property type="entry name" value="Ser/Thr_kinase_AS"/>
</dbReference>
<reference evidence="10 11" key="1">
    <citation type="submission" date="2019-06" db="EMBL/GenBank/DDBJ databases">
        <title>Sequencing the genomes of 1000 actinobacteria strains.</title>
        <authorList>
            <person name="Klenk H.-P."/>
        </authorList>
    </citation>
    <scope>NUCLEOTIDE SEQUENCE [LARGE SCALE GENOMIC DNA]</scope>
    <source>
        <strain evidence="10 11">DSM 45301</strain>
    </source>
</reference>
<evidence type="ECO:0000259" key="9">
    <source>
        <dbReference type="PROSITE" id="PS50011"/>
    </source>
</evidence>
<dbReference type="InterPro" id="IPR017441">
    <property type="entry name" value="Protein_kinase_ATP_BS"/>
</dbReference>
<name>A0A543E275_9PSEU</name>
<accession>A0A543E275</accession>
<keyword evidence="6 7" id="KW-0067">ATP-binding</keyword>
<dbReference type="InterPro" id="IPR011009">
    <property type="entry name" value="Kinase-like_dom_sf"/>
</dbReference>
<dbReference type="PANTHER" id="PTHR43289">
    <property type="entry name" value="MITOGEN-ACTIVATED PROTEIN KINASE KINASE KINASE 20-RELATED"/>
    <property type="match status" value="1"/>
</dbReference>
<evidence type="ECO:0000256" key="6">
    <source>
        <dbReference type="ARBA" id="ARBA00022840"/>
    </source>
</evidence>
<dbReference type="PROSITE" id="PS00108">
    <property type="entry name" value="PROTEIN_KINASE_ST"/>
    <property type="match status" value="1"/>
</dbReference>
<dbReference type="SMART" id="SM00220">
    <property type="entry name" value="S_TKc"/>
    <property type="match status" value="1"/>
</dbReference>
<feature type="region of interest" description="Disordered" evidence="8">
    <location>
        <begin position="345"/>
        <end position="367"/>
    </location>
</feature>
<evidence type="ECO:0000256" key="5">
    <source>
        <dbReference type="ARBA" id="ARBA00022777"/>
    </source>
</evidence>
<evidence type="ECO:0000256" key="2">
    <source>
        <dbReference type="ARBA" id="ARBA00022527"/>
    </source>
</evidence>
<dbReference type="GO" id="GO:0004674">
    <property type="term" value="F:protein serine/threonine kinase activity"/>
    <property type="evidence" value="ECO:0007669"/>
    <property type="project" value="UniProtKB-KW"/>
</dbReference>
<dbReference type="EC" id="2.7.11.1" evidence="1"/>
<dbReference type="SUPFAM" id="SSF56112">
    <property type="entry name" value="Protein kinase-like (PK-like)"/>
    <property type="match status" value="1"/>
</dbReference>
<dbReference type="CDD" id="cd14014">
    <property type="entry name" value="STKc_PknB_like"/>
    <property type="match status" value="1"/>
</dbReference>
<evidence type="ECO:0000313" key="10">
    <source>
        <dbReference type="EMBL" id="TQM15697.1"/>
    </source>
</evidence>
<feature type="region of interest" description="Disordered" evidence="8">
    <location>
        <begin position="287"/>
        <end position="313"/>
    </location>
</feature>
<evidence type="ECO:0000256" key="1">
    <source>
        <dbReference type="ARBA" id="ARBA00012513"/>
    </source>
</evidence>
<comment type="caution">
    <text evidence="10">The sequence shown here is derived from an EMBL/GenBank/DDBJ whole genome shotgun (WGS) entry which is preliminary data.</text>
</comment>
<organism evidence="10 11">
    <name type="scientific">Pseudonocardia kunmingensis</name>
    <dbReference type="NCBI Taxonomy" id="630975"/>
    <lineage>
        <taxon>Bacteria</taxon>
        <taxon>Bacillati</taxon>
        <taxon>Actinomycetota</taxon>
        <taxon>Actinomycetes</taxon>
        <taxon>Pseudonocardiales</taxon>
        <taxon>Pseudonocardiaceae</taxon>
        <taxon>Pseudonocardia</taxon>
    </lineage>
</organism>
<dbReference type="PANTHER" id="PTHR43289:SF6">
    <property type="entry name" value="SERINE_THREONINE-PROTEIN KINASE NEKL-3"/>
    <property type="match status" value="1"/>
</dbReference>
<sequence length="367" mass="37579">MHCPGRGKVTLMAPDEAPATGDAPRVVAGRYELGPVLGAGSSAVVYRARDLRCGDAVAIKCFRPGATAHDLRQQRQEMNALAQLDHPGLVRLHDGGSEDGRPFVVTDLVEGPTLAERIAAGPPLAPGAVRRLGAQLAEALAHVHSAGIVHRDVKPANVLLGDGGHPRLADFGISRTLDATTATANGCVVGTAAYLAPEQVRGELVGPATDIYALGLVLLEALTGRREFPGMAVESATARLYRSPAVPDGLPAGLGTVLTAMTRDDPRRRPSAEAVALALAADPASPAAALGPARPVPSPVVRHGRHRLGRPGSRAASRMALAGFIVAVASLSAAATPAPPAHVPAPLTSVADAPGPPQRIGLSARMR</sequence>
<evidence type="ECO:0000256" key="7">
    <source>
        <dbReference type="PROSITE-ProRule" id="PRU10141"/>
    </source>
</evidence>
<keyword evidence="2 10" id="KW-0723">Serine/threonine-protein kinase</keyword>
<evidence type="ECO:0000313" key="11">
    <source>
        <dbReference type="Proteomes" id="UP000315677"/>
    </source>
</evidence>
<protein>
    <recommendedName>
        <fullName evidence="1">non-specific serine/threonine protein kinase</fullName>
        <ecNumber evidence="1">2.7.11.1</ecNumber>
    </recommendedName>
</protein>
<feature type="binding site" evidence="7">
    <location>
        <position position="60"/>
    </location>
    <ligand>
        <name>ATP</name>
        <dbReference type="ChEBI" id="CHEBI:30616"/>
    </ligand>
</feature>
<proteinExistence type="predicted"/>
<dbReference type="PROSITE" id="PS50011">
    <property type="entry name" value="PROTEIN_KINASE_DOM"/>
    <property type="match status" value="1"/>
</dbReference>
<evidence type="ECO:0000256" key="3">
    <source>
        <dbReference type="ARBA" id="ARBA00022679"/>
    </source>
</evidence>